<dbReference type="Pfam" id="PF05235">
    <property type="entry name" value="CHAD"/>
    <property type="match status" value="1"/>
</dbReference>
<reference evidence="5" key="1">
    <citation type="submission" date="2018-12" db="EMBL/GenBank/DDBJ databases">
        <title>Tengunoibacter tsumagoiensis gen. nov., sp. nov., Dictyobacter kobayashii sp. nov., D. alpinus sp. nov., and D. joshuensis sp. nov. and description of Dictyobacteraceae fam. nov. within the order Ktedonobacterales isolated from Tengu-no-mugimeshi.</title>
        <authorList>
            <person name="Wang C.M."/>
            <person name="Zheng Y."/>
            <person name="Sakai Y."/>
            <person name="Toyoda A."/>
            <person name="Minakuchi Y."/>
            <person name="Abe K."/>
            <person name="Yokota A."/>
            <person name="Yabe S."/>
        </authorList>
    </citation>
    <scope>NUCLEOTIDE SEQUENCE [LARGE SCALE GENOMIC DNA]</scope>
    <source>
        <strain evidence="5">S-27</strain>
    </source>
</reference>
<keyword evidence="5" id="KW-1185">Reference proteome</keyword>
<gene>
    <name evidence="4" type="ORF">KDAU_12310</name>
</gene>
<dbReference type="EMBL" id="BIFQ01000001">
    <property type="protein sequence ID" value="GCE03902.1"/>
    <property type="molecule type" value="Genomic_DNA"/>
</dbReference>
<dbReference type="InterPro" id="IPR007899">
    <property type="entry name" value="CHAD_dom"/>
</dbReference>
<dbReference type="RefSeq" id="WP_126595124.1">
    <property type="nucleotide sequence ID" value="NZ_BIFQ01000001.1"/>
</dbReference>
<dbReference type="PANTHER" id="PTHR30005:SF0">
    <property type="entry name" value="RETROGRADE REGULATION PROTEIN 2"/>
    <property type="match status" value="1"/>
</dbReference>
<dbReference type="InterPro" id="IPR038186">
    <property type="entry name" value="CHAD_dom_sf"/>
</dbReference>
<dbReference type="Pfam" id="PF02541">
    <property type="entry name" value="Ppx-GppA"/>
    <property type="match status" value="1"/>
</dbReference>
<proteinExistence type="inferred from homology"/>
<evidence type="ECO:0000259" key="3">
    <source>
        <dbReference type="Pfam" id="PF05235"/>
    </source>
</evidence>
<dbReference type="AlphaFoldDB" id="A0A401ZAP4"/>
<dbReference type="GO" id="GO:0016462">
    <property type="term" value="F:pyrophosphatase activity"/>
    <property type="evidence" value="ECO:0007669"/>
    <property type="project" value="TreeGrafter"/>
</dbReference>
<name>A0A401ZAP4_9CHLR</name>
<protein>
    <recommendedName>
        <fullName evidence="6">CHAD domain-containing protein</fullName>
    </recommendedName>
</protein>
<accession>A0A401ZAP4</accession>
<dbReference type="PANTHER" id="PTHR30005">
    <property type="entry name" value="EXOPOLYPHOSPHATASE"/>
    <property type="match status" value="1"/>
</dbReference>
<dbReference type="InterPro" id="IPR050273">
    <property type="entry name" value="GppA/Ppx_hydrolase"/>
</dbReference>
<dbReference type="Gene3D" id="3.30.420.40">
    <property type="match status" value="1"/>
</dbReference>
<dbReference type="Proteomes" id="UP000287224">
    <property type="component" value="Unassembled WGS sequence"/>
</dbReference>
<dbReference type="Gene3D" id="3.30.420.150">
    <property type="entry name" value="Exopolyphosphatase. Domain 2"/>
    <property type="match status" value="1"/>
</dbReference>
<feature type="domain" description="CHAD" evidence="3">
    <location>
        <begin position="354"/>
        <end position="484"/>
    </location>
</feature>
<dbReference type="OrthoDB" id="3034217at2"/>
<dbReference type="InterPro" id="IPR003695">
    <property type="entry name" value="Ppx_GppA_N"/>
</dbReference>
<evidence type="ECO:0008006" key="6">
    <source>
        <dbReference type="Google" id="ProtNLM"/>
    </source>
</evidence>
<organism evidence="4 5">
    <name type="scientific">Dictyobacter aurantiacus</name>
    <dbReference type="NCBI Taxonomy" id="1936993"/>
    <lineage>
        <taxon>Bacteria</taxon>
        <taxon>Bacillati</taxon>
        <taxon>Chloroflexota</taxon>
        <taxon>Ktedonobacteria</taxon>
        <taxon>Ktedonobacterales</taxon>
        <taxon>Dictyobacteraceae</taxon>
        <taxon>Dictyobacter</taxon>
    </lineage>
</organism>
<dbReference type="InterPro" id="IPR043129">
    <property type="entry name" value="ATPase_NBD"/>
</dbReference>
<evidence type="ECO:0000313" key="4">
    <source>
        <dbReference type="EMBL" id="GCE03902.1"/>
    </source>
</evidence>
<comment type="similarity">
    <text evidence="1">Belongs to the GppA/Ppx family.</text>
</comment>
<dbReference type="CDD" id="cd24054">
    <property type="entry name" value="ASKHA_NBD_AaPPX-GppA_MtPPX2-like"/>
    <property type="match status" value="1"/>
</dbReference>
<dbReference type="SUPFAM" id="SSF53067">
    <property type="entry name" value="Actin-like ATPase domain"/>
    <property type="match status" value="2"/>
</dbReference>
<feature type="domain" description="Ppx/GppA phosphatase N-terminal" evidence="2">
    <location>
        <begin position="22"/>
        <end position="302"/>
    </location>
</feature>
<evidence type="ECO:0000313" key="5">
    <source>
        <dbReference type="Proteomes" id="UP000287224"/>
    </source>
</evidence>
<comment type="caution">
    <text evidence="4">The sequence shown here is derived from an EMBL/GenBank/DDBJ whole genome shotgun (WGS) entry which is preliminary data.</text>
</comment>
<dbReference type="Gene3D" id="1.40.20.10">
    <property type="entry name" value="CHAD domain"/>
    <property type="match status" value="1"/>
</dbReference>
<evidence type="ECO:0000259" key="2">
    <source>
        <dbReference type="Pfam" id="PF02541"/>
    </source>
</evidence>
<evidence type="ECO:0000256" key="1">
    <source>
        <dbReference type="ARBA" id="ARBA00007125"/>
    </source>
</evidence>
<sequence length="494" mass="55300">MPEQTASVCTAIDIGSNTLRMVVARCSATDFEILAADEAVVRIGESVNATGAISPEKQELAVSTLKKFQGIAKECESQTTLAIATEAIRKASNRADFLEAIQRETGIEVHCIGGDVEATLTFYGAAYAVNKLPQPPDQFGVMDMGGGSTELVLAKDARITWHTSLPIGSGWLHDRYLQSDPPTMADQTTARTFLRTYLAGLNIKSFPSVLFVTGGSANTLLLLSQRAFKLDESVDVLTYEDLLRCEGLLWALPAEEVASRYDLDVQRARIITAGALILVAIFEVFHLKEIHISTFGIREGLAMAYCREGEQWLQRAQQQAEASEQSSQQLITDNEFMDSTITYHDDFISTGRRLFQERAQTMLDWRDDVLRHDDIEAVHKMRVASRRLRAVMDAYQSICDPKKFKAVYRQVKELADTLGLARDTDVMIENLRKQSENTSLAEQQGAEWLMEQLSAYRQEHQRQIEQYLQPLNDKAFLRRVMACLPEEEVTNGKG</sequence>